<accession>A0A1G9MST3</accession>
<keyword evidence="1" id="KW-0812">Transmembrane</keyword>
<feature type="transmembrane region" description="Helical" evidence="1">
    <location>
        <begin position="6"/>
        <end position="26"/>
    </location>
</feature>
<dbReference type="AlphaFoldDB" id="A0A1G9MST3"/>
<evidence type="ECO:0000313" key="2">
    <source>
        <dbReference type="EMBL" id="SDL77173.1"/>
    </source>
</evidence>
<protein>
    <recommendedName>
        <fullName evidence="4">DUF3397 domain-containing protein</fullName>
    </recommendedName>
</protein>
<keyword evidence="1" id="KW-1133">Transmembrane helix</keyword>
<dbReference type="OrthoDB" id="2353183at2"/>
<sequence>MIDLMVWLLAFCLTMPIVISWLVYIIAKKVSNNRLKALHVSVNYTTLLYILSVGAIFHQLYGTTYYGYIFIFLIVLLSFFIIMQYKVKGEVLFLTAWRRFWRLSFLLFILLYFLLVIYGITAGILAV</sequence>
<evidence type="ECO:0000256" key="1">
    <source>
        <dbReference type="SAM" id="Phobius"/>
    </source>
</evidence>
<proteinExistence type="predicted"/>
<feature type="transmembrane region" description="Helical" evidence="1">
    <location>
        <begin position="103"/>
        <end position="126"/>
    </location>
</feature>
<evidence type="ECO:0008006" key="4">
    <source>
        <dbReference type="Google" id="ProtNLM"/>
    </source>
</evidence>
<evidence type="ECO:0000313" key="3">
    <source>
        <dbReference type="Proteomes" id="UP000182347"/>
    </source>
</evidence>
<gene>
    <name evidence="2" type="ORF">SAMN05216244_0708</name>
</gene>
<name>A0A1G9MST3_9BACI</name>
<reference evidence="3" key="1">
    <citation type="submission" date="2016-10" db="EMBL/GenBank/DDBJ databases">
        <authorList>
            <person name="Varghese N."/>
            <person name="Submissions S."/>
        </authorList>
    </citation>
    <scope>NUCLEOTIDE SEQUENCE [LARGE SCALE GENOMIC DNA]</scope>
    <source>
        <strain evidence="3">CGMCC 1.6199</strain>
    </source>
</reference>
<dbReference type="Pfam" id="PF11877">
    <property type="entry name" value="DUF3397"/>
    <property type="match status" value="1"/>
</dbReference>
<keyword evidence="3" id="KW-1185">Reference proteome</keyword>
<dbReference type="Proteomes" id="UP000182347">
    <property type="component" value="Unassembled WGS sequence"/>
</dbReference>
<dbReference type="RefSeq" id="WP_074597462.1">
    <property type="nucleotide sequence ID" value="NZ_FNHF01000001.1"/>
</dbReference>
<keyword evidence="1" id="KW-0472">Membrane</keyword>
<feature type="transmembrane region" description="Helical" evidence="1">
    <location>
        <begin position="38"/>
        <end position="59"/>
    </location>
</feature>
<dbReference type="STRING" id="482461.SAMN05216244_0708"/>
<dbReference type="EMBL" id="FNHF01000001">
    <property type="protein sequence ID" value="SDL77173.1"/>
    <property type="molecule type" value="Genomic_DNA"/>
</dbReference>
<organism evidence="2 3">
    <name type="scientific">Sediminibacillus halophilus</name>
    <dbReference type="NCBI Taxonomy" id="482461"/>
    <lineage>
        <taxon>Bacteria</taxon>
        <taxon>Bacillati</taxon>
        <taxon>Bacillota</taxon>
        <taxon>Bacilli</taxon>
        <taxon>Bacillales</taxon>
        <taxon>Bacillaceae</taxon>
        <taxon>Sediminibacillus</taxon>
    </lineage>
</organism>
<dbReference type="InterPro" id="IPR024515">
    <property type="entry name" value="DUF3397"/>
</dbReference>
<feature type="transmembrane region" description="Helical" evidence="1">
    <location>
        <begin position="65"/>
        <end position="83"/>
    </location>
</feature>